<dbReference type="GO" id="GO:0016209">
    <property type="term" value="F:antioxidant activity"/>
    <property type="evidence" value="ECO:0007669"/>
    <property type="project" value="InterPro"/>
</dbReference>
<dbReference type="Pfam" id="PF00578">
    <property type="entry name" value="AhpC-TSA"/>
    <property type="match status" value="1"/>
</dbReference>
<reference evidence="3" key="1">
    <citation type="submission" date="2022-09" db="EMBL/GenBank/DDBJ databases">
        <authorList>
            <person name="Yuan C."/>
            <person name="Ke Z."/>
        </authorList>
    </citation>
    <scope>NUCLEOTIDE SEQUENCE</scope>
    <source>
        <strain evidence="3">LB-8</strain>
    </source>
</reference>
<evidence type="ECO:0000313" key="3">
    <source>
        <dbReference type="EMBL" id="MCU7548237.1"/>
    </source>
</evidence>
<dbReference type="SUPFAM" id="SSF52833">
    <property type="entry name" value="Thioredoxin-like"/>
    <property type="match status" value="1"/>
</dbReference>
<accession>A0A9X2XTT9</accession>
<dbReference type="GO" id="GO:0016491">
    <property type="term" value="F:oxidoreductase activity"/>
    <property type="evidence" value="ECO:0007669"/>
    <property type="project" value="InterPro"/>
</dbReference>
<gene>
    <name evidence="3" type="ORF">OCK74_03885</name>
</gene>
<dbReference type="RefSeq" id="WP_279295681.1">
    <property type="nucleotide sequence ID" value="NZ_JAOTIF010000001.1"/>
</dbReference>
<feature type="chain" id="PRO_5040741405" evidence="1">
    <location>
        <begin position="19"/>
        <end position="164"/>
    </location>
</feature>
<feature type="domain" description="Thioredoxin" evidence="2">
    <location>
        <begin position="18"/>
        <end position="164"/>
    </location>
</feature>
<evidence type="ECO:0000313" key="4">
    <source>
        <dbReference type="Proteomes" id="UP001155483"/>
    </source>
</evidence>
<keyword evidence="1" id="KW-0732">Signal</keyword>
<organism evidence="3 4">
    <name type="scientific">Paraflavisolibacter caeni</name>
    <dbReference type="NCBI Taxonomy" id="2982496"/>
    <lineage>
        <taxon>Bacteria</taxon>
        <taxon>Pseudomonadati</taxon>
        <taxon>Bacteroidota</taxon>
        <taxon>Chitinophagia</taxon>
        <taxon>Chitinophagales</taxon>
        <taxon>Chitinophagaceae</taxon>
        <taxon>Paraflavisolibacter</taxon>
    </lineage>
</organism>
<dbReference type="Proteomes" id="UP001155483">
    <property type="component" value="Unassembled WGS sequence"/>
</dbReference>
<dbReference type="Gene3D" id="3.40.30.10">
    <property type="entry name" value="Glutaredoxin"/>
    <property type="match status" value="1"/>
</dbReference>
<reference evidence="3" key="2">
    <citation type="submission" date="2023-04" db="EMBL/GenBank/DDBJ databases">
        <title>Paracnuella aquatica gen. nov., sp. nov., a member of the family Chitinophagaceae isolated from a hot spring.</title>
        <authorList>
            <person name="Wang C."/>
        </authorList>
    </citation>
    <scope>NUCLEOTIDE SEQUENCE</scope>
    <source>
        <strain evidence="3">LB-8</strain>
    </source>
</reference>
<keyword evidence="4" id="KW-1185">Reference proteome</keyword>
<protein>
    <submittedName>
        <fullName evidence="3">Thioredoxin family protein</fullName>
    </submittedName>
</protein>
<comment type="caution">
    <text evidence="3">The sequence shown here is derived from an EMBL/GenBank/DDBJ whole genome shotgun (WGS) entry which is preliminary data.</text>
</comment>
<dbReference type="InterPro" id="IPR013766">
    <property type="entry name" value="Thioredoxin_domain"/>
</dbReference>
<feature type="signal peptide" evidence="1">
    <location>
        <begin position="1"/>
        <end position="18"/>
    </location>
</feature>
<proteinExistence type="predicted"/>
<evidence type="ECO:0000259" key="2">
    <source>
        <dbReference type="PROSITE" id="PS51352"/>
    </source>
</evidence>
<sequence length="164" mass="18777">MKKIILFCLILLSSASYAQVDSTLPPFKRFPNLPPIQLLLADSTTKYTKKDIPKNKPVLLMLFSPDCSHCQHTAEEMVQRKDELKNITIIMATLHSIKEMNAFVDKYGLNQIPNVTIGKDLYYIMPSFYAVKNFPYLAFYNKKGQLIMGYEGSMPLSKIINTFK</sequence>
<dbReference type="PROSITE" id="PS51352">
    <property type="entry name" value="THIOREDOXIN_2"/>
    <property type="match status" value="1"/>
</dbReference>
<dbReference type="InterPro" id="IPR000866">
    <property type="entry name" value="AhpC/TSA"/>
</dbReference>
<name>A0A9X2XTT9_9BACT</name>
<dbReference type="InterPro" id="IPR036249">
    <property type="entry name" value="Thioredoxin-like_sf"/>
</dbReference>
<dbReference type="EMBL" id="JAOTIF010000001">
    <property type="protein sequence ID" value="MCU7548237.1"/>
    <property type="molecule type" value="Genomic_DNA"/>
</dbReference>
<evidence type="ECO:0000256" key="1">
    <source>
        <dbReference type="SAM" id="SignalP"/>
    </source>
</evidence>
<dbReference type="AlphaFoldDB" id="A0A9X2XTT9"/>